<sequence>MLSMGLETVRGRWSGFAGAFVTLCLGVALISMTALVHVSASPHVPDRYAGAGVLVRTPVVEQVEGFFLEDRPWSPETVAELTGRLRAIPGVAAAVPDRSFYAQAVAAGRPVPADLRGYGWASTALAPYEPVAGRAPQRPGEVVLDRDLGLSPGSPVTLLTAAGPAPYTVTGTLDAPGFHVTDAEAARLSGGVRVIGLVTEAGADLAQIERAAREIVGGRGEVLSGDARSALEPRSDERIRWIGTQVLTGMTVLAGFASIFVVASTFAFGVVQRRREFGLLRLVGATPRQVRRMVYGEALAVGSVAAVAGVALGTALAPVLGDLLVEAGFEPPGFSVRIEAWPLAASFAAGLVVALLAVWSASRRAGRARPLEALREASVERRTMTPSRWIAGAAFTATGIACAVATAGAEPGAAVNLTLYAAMALIVGLTLLAPAIIPPVVRVVTWPLSRTRGATGVLVREGMLAAVRRTAATTAPVLVTVGFATLVTGMTQTTAAAVATDRTTAVRADAVVLPDGTPGLSDAAVAAADGIALLPTTVYAEGLPPLEASGITSETLTRAADRLRVVEGALETAEKGDDRPAETAGADEGGEHGTTDEDGEHEAVGEGGEHEATGESGKREAAGGGGVIVARWLADERGWRPGTRLPLTFEDGRSETLPVTAVVADAPTPILLSRDTVRSHDPSALTPEILVDGAVRDEVIGVRDEVIGGRVLDPGAYARQARTEDDRLVWIFTLILAGMAVGYTGLSIANTMVMSTVDRASDFRVLRMSGATPRQVLGTVTAESVIVAGLGAALGVVVALPALLGMGSAMTRQIGAPVELVIPWPIVLAVVGGCLVLAVTAAAIPTLAAVRRTR</sequence>
<feature type="compositionally biased region" description="Basic and acidic residues" evidence="7">
    <location>
        <begin position="572"/>
        <end position="581"/>
    </location>
</feature>
<evidence type="ECO:0000256" key="4">
    <source>
        <dbReference type="ARBA" id="ARBA00022989"/>
    </source>
</evidence>
<reference evidence="10 11" key="1">
    <citation type="submission" date="2021-01" db="EMBL/GenBank/DDBJ databases">
        <title>Whole genome shotgun sequence of Planobispora siamensis NBRC 107568.</title>
        <authorList>
            <person name="Komaki H."/>
            <person name="Tamura T."/>
        </authorList>
    </citation>
    <scope>NUCLEOTIDE SEQUENCE [LARGE SCALE GENOMIC DNA]</scope>
    <source>
        <strain evidence="10 11">NBRC 107568</strain>
    </source>
</reference>
<evidence type="ECO:0000313" key="10">
    <source>
        <dbReference type="EMBL" id="GIH94341.1"/>
    </source>
</evidence>
<feature type="region of interest" description="Disordered" evidence="7">
    <location>
        <begin position="570"/>
        <end position="622"/>
    </location>
</feature>
<dbReference type="EMBL" id="BOOJ01000040">
    <property type="protein sequence ID" value="GIH94341.1"/>
    <property type="molecule type" value="Genomic_DNA"/>
</dbReference>
<keyword evidence="11" id="KW-1185">Reference proteome</keyword>
<feature type="transmembrane region" description="Helical" evidence="8">
    <location>
        <begin position="785"/>
        <end position="809"/>
    </location>
</feature>
<dbReference type="AlphaFoldDB" id="A0A8J3SKN4"/>
<dbReference type="Pfam" id="PF02687">
    <property type="entry name" value="FtsX"/>
    <property type="match status" value="2"/>
</dbReference>
<dbReference type="PANTHER" id="PTHR30572">
    <property type="entry name" value="MEMBRANE COMPONENT OF TRANSPORTER-RELATED"/>
    <property type="match status" value="1"/>
</dbReference>
<feature type="transmembrane region" description="Helical" evidence="8">
    <location>
        <begin position="389"/>
        <end position="407"/>
    </location>
</feature>
<organism evidence="10 11">
    <name type="scientific">Planobispora siamensis</name>
    <dbReference type="NCBI Taxonomy" id="936338"/>
    <lineage>
        <taxon>Bacteria</taxon>
        <taxon>Bacillati</taxon>
        <taxon>Actinomycetota</taxon>
        <taxon>Actinomycetes</taxon>
        <taxon>Streptosporangiales</taxon>
        <taxon>Streptosporangiaceae</taxon>
        <taxon>Planobispora</taxon>
    </lineage>
</organism>
<name>A0A8J3SKN4_9ACTN</name>
<dbReference type="GO" id="GO:0005886">
    <property type="term" value="C:plasma membrane"/>
    <property type="evidence" value="ECO:0007669"/>
    <property type="project" value="UniProtKB-SubCell"/>
</dbReference>
<comment type="similarity">
    <text evidence="6">Belongs to the ABC-4 integral membrane protein family.</text>
</comment>
<evidence type="ECO:0000313" key="11">
    <source>
        <dbReference type="Proteomes" id="UP000619788"/>
    </source>
</evidence>
<gene>
    <name evidence="10" type="ORF">Psi01_49710</name>
</gene>
<keyword evidence="4 8" id="KW-1133">Transmembrane helix</keyword>
<dbReference type="PANTHER" id="PTHR30572:SF4">
    <property type="entry name" value="ABC TRANSPORTER PERMEASE YTRF"/>
    <property type="match status" value="1"/>
</dbReference>
<keyword evidence="3 8" id="KW-0812">Transmembrane</keyword>
<evidence type="ECO:0000256" key="8">
    <source>
        <dbReference type="SAM" id="Phobius"/>
    </source>
</evidence>
<feature type="domain" description="ABC3 transporter permease C-terminal" evidence="9">
    <location>
        <begin position="251"/>
        <end position="368"/>
    </location>
</feature>
<feature type="transmembrane region" description="Helical" evidence="8">
    <location>
        <begin position="419"/>
        <end position="441"/>
    </location>
</feature>
<evidence type="ECO:0000256" key="7">
    <source>
        <dbReference type="SAM" id="MobiDB-lite"/>
    </source>
</evidence>
<accession>A0A8J3SKN4</accession>
<evidence type="ECO:0000259" key="9">
    <source>
        <dbReference type="Pfam" id="PF02687"/>
    </source>
</evidence>
<evidence type="ECO:0000256" key="6">
    <source>
        <dbReference type="ARBA" id="ARBA00038076"/>
    </source>
</evidence>
<feature type="domain" description="ABC3 transporter permease C-terminal" evidence="9">
    <location>
        <begin position="735"/>
        <end position="851"/>
    </location>
</feature>
<protein>
    <submittedName>
        <fullName evidence="10">ABC transporter permease</fullName>
    </submittedName>
</protein>
<proteinExistence type="inferred from homology"/>
<feature type="transmembrane region" description="Helical" evidence="8">
    <location>
        <begin position="340"/>
        <end position="359"/>
    </location>
</feature>
<evidence type="ECO:0000256" key="1">
    <source>
        <dbReference type="ARBA" id="ARBA00004651"/>
    </source>
</evidence>
<dbReference type="InterPro" id="IPR003838">
    <property type="entry name" value="ABC3_permease_C"/>
</dbReference>
<evidence type="ECO:0000256" key="2">
    <source>
        <dbReference type="ARBA" id="ARBA00022475"/>
    </source>
</evidence>
<feature type="transmembrane region" description="Helical" evidence="8">
    <location>
        <begin position="298"/>
        <end position="320"/>
    </location>
</feature>
<evidence type="ECO:0000256" key="5">
    <source>
        <dbReference type="ARBA" id="ARBA00023136"/>
    </source>
</evidence>
<feature type="compositionally biased region" description="Basic and acidic residues" evidence="7">
    <location>
        <begin position="589"/>
        <end position="621"/>
    </location>
</feature>
<dbReference type="InterPro" id="IPR050250">
    <property type="entry name" value="Macrolide_Exporter_MacB"/>
</dbReference>
<comment type="caution">
    <text evidence="10">The sequence shown here is derived from an EMBL/GenBank/DDBJ whole genome shotgun (WGS) entry which is preliminary data.</text>
</comment>
<feature type="transmembrane region" description="Helical" evidence="8">
    <location>
        <begin position="246"/>
        <end position="271"/>
    </location>
</feature>
<keyword evidence="2" id="KW-1003">Cell membrane</keyword>
<keyword evidence="5 8" id="KW-0472">Membrane</keyword>
<dbReference type="GO" id="GO:0022857">
    <property type="term" value="F:transmembrane transporter activity"/>
    <property type="evidence" value="ECO:0007669"/>
    <property type="project" value="TreeGrafter"/>
</dbReference>
<feature type="transmembrane region" description="Helical" evidence="8">
    <location>
        <begin position="728"/>
        <end position="749"/>
    </location>
</feature>
<evidence type="ECO:0000256" key="3">
    <source>
        <dbReference type="ARBA" id="ARBA00022692"/>
    </source>
</evidence>
<comment type="subcellular location">
    <subcellularLocation>
        <location evidence="1">Cell membrane</location>
        <topology evidence="1">Multi-pass membrane protein</topology>
    </subcellularLocation>
</comment>
<dbReference type="Proteomes" id="UP000619788">
    <property type="component" value="Unassembled WGS sequence"/>
</dbReference>
<feature type="transmembrane region" description="Helical" evidence="8">
    <location>
        <begin position="12"/>
        <end position="36"/>
    </location>
</feature>
<feature type="transmembrane region" description="Helical" evidence="8">
    <location>
        <begin position="821"/>
        <end position="844"/>
    </location>
</feature>